<dbReference type="Gene3D" id="2.60.120.650">
    <property type="entry name" value="Cupin"/>
    <property type="match status" value="2"/>
</dbReference>
<gene>
    <name evidence="7" type="primary">ANK1</name>
    <name evidence="7" type="ORF">AK812_SmicGene7750</name>
</gene>
<reference evidence="7 8" key="1">
    <citation type="submission" date="2016-02" db="EMBL/GenBank/DDBJ databases">
        <title>Genome analysis of coral dinoflagellate symbionts highlights evolutionary adaptations to a symbiotic lifestyle.</title>
        <authorList>
            <person name="Aranda M."/>
            <person name="Li Y."/>
            <person name="Liew Y.J."/>
            <person name="Baumgarten S."/>
            <person name="Simakov O."/>
            <person name="Wilson M."/>
            <person name="Piel J."/>
            <person name="Ashoor H."/>
            <person name="Bougouffa S."/>
            <person name="Bajic V.B."/>
            <person name="Ryu T."/>
            <person name="Ravasi T."/>
            <person name="Bayer T."/>
            <person name="Micklem G."/>
            <person name="Kim H."/>
            <person name="Bhak J."/>
            <person name="Lajeunesse T.C."/>
            <person name="Voolstra C.R."/>
        </authorList>
    </citation>
    <scope>NUCLEOTIDE SEQUENCE [LARGE SCALE GENOMIC DNA]</scope>
    <source>
        <strain evidence="7 8">CCMP2467</strain>
    </source>
</reference>
<dbReference type="InterPro" id="IPR051165">
    <property type="entry name" value="Multifunctional_ANK_Repeat"/>
</dbReference>
<evidence type="ECO:0000313" key="7">
    <source>
        <dbReference type="EMBL" id="OLQ08721.1"/>
    </source>
</evidence>
<dbReference type="SUPFAM" id="SSF48403">
    <property type="entry name" value="Ankyrin repeat"/>
    <property type="match status" value="2"/>
</dbReference>
<feature type="repeat" description="ANK" evidence="3">
    <location>
        <begin position="1327"/>
        <end position="1359"/>
    </location>
</feature>
<dbReference type="InterPro" id="IPR036770">
    <property type="entry name" value="Ankyrin_rpt-contain_sf"/>
</dbReference>
<comment type="caution">
    <text evidence="7">The sequence shown here is derived from an EMBL/GenBank/DDBJ whole genome shotgun (WGS) entry which is preliminary data.</text>
</comment>
<feature type="compositionally biased region" description="Basic and acidic residues" evidence="4">
    <location>
        <begin position="377"/>
        <end position="390"/>
    </location>
</feature>
<dbReference type="PROSITE" id="PS50297">
    <property type="entry name" value="ANK_REP_REGION"/>
    <property type="match status" value="2"/>
</dbReference>
<feature type="transmembrane region" description="Helical" evidence="5">
    <location>
        <begin position="1975"/>
        <end position="1997"/>
    </location>
</feature>
<evidence type="ECO:0000256" key="2">
    <source>
        <dbReference type="ARBA" id="ARBA00023043"/>
    </source>
</evidence>
<keyword evidence="8" id="KW-1185">Reference proteome</keyword>
<dbReference type="InterPro" id="IPR003347">
    <property type="entry name" value="JmjC_dom"/>
</dbReference>
<name>A0A1Q9EMY6_SYMMI</name>
<dbReference type="EMBL" id="LSRX01000111">
    <property type="protein sequence ID" value="OLQ08721.1"/>
    <property type="molecule type" value="Genomic_DNA"/>
</dbReference>
<dbReference type="OrthoDB" id="440264at2759"/>
<dbReference type="PROSITE" id="PS50088">
    <property type="entry name" value="ANK_REPEAT"/>
    <property type="match status" value="3"/>
</dbReference>
<protein>
    <submittedName>
        <fullName evidence="7">Ankyrin-1</fullName>
    </submittedName>
</protein>
<feature type="compositionally biased region" description="Basic residues" evidence="4">
    <location>
        <begin position="391"/>
        <end position="426"/>
    </location>
</feature>
<keyword evidence="5" id="KW-0472">Membrane</keyword>
<proteinExistence type="predicted"/>
<keyword evidence="2 3" id="KW-0040">ANK repeat</keyword>
<keyword evidence="5" id="KW-0812">Transmembrane</keyword>
<dbReference type="PROSITE" id="PS51184">
    <property type="entry name" value="JMJC"/>
    <property type="match status" value="1"/>
</dbReference>
<organism evidence="7 8">
    <name type="scientific">Symbiodinium microadriaticum</name>
    <name type="common">Dinoflagellate</name>
    <name type="synonym">Zooxanthella microadriatica</name>
    <dbReference type="NCBI Taxonomy" id="2951"/>
    <lineage>
        <taxon>Eukaryota</taxon>
        <taxon>Sar</taxon>
        <taxon>Alveolata</taxon>
        <taxon>Dinophyceae</taxon>
        <taxon>Suessiales</taxon>
        <taxon>Symbiodiniaceae</taxon>
        <taxon>Symbiodinium</taxon>
    </lineage>
</organism>
<evidence type="ECO:0000256" key="5">
    <source>
        <dbReference type="SAM" id="Phobius"/>
    </source>
</evidence>
<feature type="transmembrane region" description="Helical" evidence="5">
    <location>
        <begin position="2061"/>
        <end position="2083"/>
    </location>
</feature>
<dbReference type="PANTHER" id="PTHR24123:SF33">
    <property type="entry name" value="PROTEIN HOS4"/>
    <property type="match status" value="1"/>
</dbReference>
<dbReference type="Pfam" id="PF12796">
    <property type="entry name" value="Ank_2"/>
    <property type="match status" value="2"/>
</dbReference>
<feature type="region of interest" description="Disordered" evidence="4">
    <location>
        <begin position="377"/>
        <end position="439"/>
    </location>
</feature>
<feature type="compositionally biased region" description="Acidic residues" evidence="4">
    <location>
        <begin position="2144"/>
        <end position="2160"/>
    </location>
</feature>
<dbReference type="PANTHER" id="PTHR24123">
    <property type="entry name" value="ANKYRIN REPEAT-CONTAINING"/>
    <property type="match status" value="1"/>
</dbReference>
<dbReference type="Gene3D" id="1.25.40.20">
    <property type="entry name" value="Ankyrin repeat-containing domain"/>
    <property type="match status" value="3"/>
</dbReference>
<dbReference type="InterPro" id="IPR002110">
    <property type="entry name" value="Ankyrin_rpt"/>
</dbReference>
<evidence type="ECO:0000256" key="1">
    <source>
        <dbReference type="ARBA" id="ARBA00022737"/>
    </source>
</evidence>
<sequence length="2199" mass="242025">MDALLNHIKCTAEFLKVNVSNFTEETRREITKGQLQQLIQKVAGLQELTPEGATSLTKAMQGTFFTDQDREAWATAVSNRLIGCTTAMSKGRRPNQKVEDFSSYLTPTDVAVLAGEGNLYTKLETLVSRCLAVGMTIPSETSIRQILAAGIAAGINQGESKDQLAMVQEFKRLLKNKAKNSTNYNIHVAIYPSDPKTLPGEIYEAAYGKEKPVESAEVRLPTANSALIPVRRSNKMVRDTPGFAVAGMQNNNMGMNMAMGTMLQMLNQCMAGANGGCMNNSGGLQNLQIFAPKTKQASPLSMSPDCGSVQQGVASEAMKQPAAPAAGQSALVLPATMQAAGQAPFNTDIPEDPKMTNEDTVNAETAAGVIADALDKKKNAREDAKQDCKAKAKSKPKSKALAKAKAKAQPKAKASVKKVTKAKSAPKAKASPSSKKIKAARSVATRKSYVSLNGLETLLAELRDIGHIPETSSRRTIKRARDSETRGETSMGAIFQSLTVNIQDKEGRLKEHVLPMVYLPALLAHCLASLQGFRDFFVGKLLETPSSLHAPWRILLYGDEITPGNALKPVNSRKLHAIYLSFAEFGDKVHAEQYWFTILVARSDIVNKIPGGLSELFKLMLQAMQKPPFDLSQGCMLDLGQGQHHMFFAETSVLVADESCLKYVWDVKGASGSVPCMFCANVVAHNTRLDTWDASGTLVTISEWDRRKFQLRSSNALWDAHDLLDRRSLTLNKGEFAKLQQSMGLNHCPTGLLASRILPACKVTMFDWMHIFLVSGLMQLQVNLTMPYLYSDCTHADIVNFLASFAWPHGLRAQRKEVLETMEKKIASDFKCSASQGLSLYPLLRLFILCKAQNGELSAATMPAARCFLDLCRVLDLLHECNKGRAIRHDELATALEKHAKSFLAVHGAEACIPKFHFALHLPWMLQQHKVLYSCFCHERKHREIKMIANNIHKVTPTFERTILEDVWGRAFLGMKEPHAFEFPCLNGPKPAGTQLLAEITRVFGSAEGAQASTVCRFEPGQTCERGDIVLCSGGHVAEVWLHVQPKGKQLHSLVAPWIALGQNRFQVSIDAPVFVICVAHLGEVVFVPAGWWHATWNLDDISVAAGWEAGDSGKWSPEMHAIADGDVVARLSQLMASQKVTKPLLVLAARTGRLHVLKLLMDQARGQELLEAHAASAAIAAARSGHINVMELLWEEGFTGMLQVICVAHLGEVVFVPAGWWHATWNLDDISVAAGWEAGDSGKWSPEMHAIADGDVAQSGHINVMELLWEEGFTGMLQASVSGTTPLHEAARCGRNALHVAAAFGQTAVVQLLMQSDADIDLRDSRGASALILSTLRGHTETTAVLLQGRADISAHDLLLDDVRHDLKVIANLHQHLQGSIDAVTDRVASDLRVPSMKMTDIEIFDHLPSGRRFQCPSLDELVDYSREEVYELVQVVDEDEDDDGCRLFGGTNAERLAEYKRFGAKMCIATYGHMAVLYAQQTPVTELLILPVLVVVPFAVPVASMQSQIVLRMKMTDIEIFDHLDELVDFFVVPLITEGNLDEDEAFGSRLAVKSRRWPGIHAQNTQADAVWPDPSAELRERGDTEQGLVLEDCTASGSLDEMRPHRMGGLIDGWAARSWTRDLLVEQFGRLEFRVRPCETLNQYGYAGPSERYVSLEEYLSADFDGRLRPQKREATQSRSVVFENDFESFDVPPLLASVHGAPILSIGRQDTGIGFHRPQRFKCLSSNQAVGLLMHVKVKLHKPRNDAKVICVAHPGEVVFVPAGWWHATWNLDDISVAAGWEVARLRQLMASQKVTKPLLVLAARTGRLHVLKLLMDQARGQELLEAHAASAAIAAARSGHINVMELLWEEGFTGMLQASVSGTTPLHEAARCGRPEAVRWLIAHKARPAYRGGPIGPDLADCATFDNTSSTPGLRSWNALHVAAAFGQTAVVQLLMQSLTVMLTNYDGSGDDDDVDDGHPNRTQTLISEILEAVVVPAAVLLLLLVPVLVLVMRVGPEFVDPPWPHGDHCRAVAGKAAPHSTAQRSVHMARWLLYSFRWERKQTARWHFATSPDILVSKMVMMMMMMMMMMLMMIVMATMTMMMMMMMMMLMMIVMATMTMMIAIMNDEDEHEYIHADVAQADDDDDVDHDGGYCVGDGDAEEEKEEDGDEDEAEKEMKMKVEMKVLVLVLVVVLILFLLLELPLLVGANTTVE</sequence>
<evidence type="ECO:0000259" key="6">
    <source>
        <dbReference type="PROSITE" id="PS51184"/>
    </source>
</evidence>
<accession>A0A1Q9EMY6</accession>
<keyword evidence="1" id="KW-0677">Repeat</keyword>
<evidence type="ECO:0000313" key="8">
    <source>
        <dbReference type="Proteomes" id="UP000186817"/>
    </source>
</evidence>
<feature type="repeat" description="ANK" evidence="3">
    <location>
        <begin position="1866"/>
        <end position="1898"/>
    </location>
</feature>
<dbReference type="Proteomes" id="UP000186817">
    <property type="component" value="Unassembled WGS sequence"/>
</dbReference>
<feature type="transmembrane region" description="Helical" evidence="5">
    <location>
        <begin position="2089"/>
        <end position="2110"/>
    </location>
</feature>
<feature type="transmembrane region" description="Helical" evidence="5">
    <location>
        <begin position="2171"/>
        <end position="2192"/>
    </location>
</feature>
<dbReference type="SMART" id="SM00248">
    <property type="entry name" value="ANK"/>
    <property type="match status" value="6"/>
</dbReference>
<evidence type="ECO:0000256" key="3">
    <source>
        <dbReference type="PROSITE-ProRule" id="PRU00023"/>
    </source>
</evidence>
<evidence type="ECO:0000256" key="4">
    <source>
        <dbReference type="SAM" id="MobiDB-lite"/>
    </source>
</evidence>
<feature type="region of interest" description="Disordered" evidence="4">
    <location>
        <begin position="2128"/>
        <end position="2161"/>
    </location>
</feature>
<feature type="repeat" description="ANK" evidence="3">
    <location>
        <begin position="1294"/>
        <end position="1326"/>
    </location>
</feature>
<keyword evidence="5" id="KW-1133">Transmembrane helix</keyword>
<dbReference type="SUPFAM" id="SSF51197">
    <property type="entry name" value="Clavaminate synthase-like"/>
    <property type="match status" value="3"/>
</dbReference>
<feature type="domain" description="JmjC" evidence="6">
    <location>
        <begin position="1640"/>
        <end position="1804"/>
    </location>
</feature>